<dbReference type="HOGENOM" id="CLU_279276_0_0_1"/>
<dbReference type="GeneID" id="6080230"/>
<dbReference type="SUPFAM" id="SSF52047">
    <property type="entry name" value="RNI-like"/>
    <property type="match status" value="1"/>
</dbReference>
<dbReference type="InParanoid" id="B0DKR0"/>
<dbReference type="Pfam" id="PF12937">
    <property type="entry name" value="F-box-like"/>
    <property type="match status" value="1"/>
</dbReference>
<dbReference type="PANTHER" id="PTHR38926:SF5">
    <property type="entry name" value="F-BOX AND LEUCINE-RICH REPEAT PROTEIN 6"/>
    <property type="match status" value="1"/>
</dbReference>
<dbReference type="EMBL" id="DS547116">
    <property type="protein sequence ID" value="EDR04689.1"/>
    <property type="molecule type" value="Genomic_DNA"/>
</dbReference>
<dbReference type="SUPFAM" id="SSF81383">
    <property type="entry name" value="F-box domain"/>
    <property type="match status" value="1"/>
</dbReference>
<gene>
    <name evidence="2" type="ORF">LACBIDRAFT_295000</name>
</gene>
<evidence type="ECO:0000313" key="2">
    <source>
        <dbReference type="EMBL" id="EDR04689.1"/>
    </source>
</evidence>
<dbReference type="KEGG" id="lbc:LACBIDRAFT_295000"/>
<dbReference type="AlphaFoldDB" id="B0DKR0"/>
<keyword evidence="3" id="KW-1185">Reference proteome</keyword>
<dbReference type="InterPro" id="IPR036047">
    <property type="entry name" value="F-box-like_dom_sf"/>
</dbReference>
<dbReference type="Gene3D" id="3.80.10.10">
    <property type="entry name" value="Ribonuclease Inhibitor"/>
    <property type="match status" value="1"/>
</dbReference>
<organism evidence="3">
    <name type="scientific">Laccaria bicolor (strain S238N-H82 / ATCC MYA-4686)</name>
    <name type="common">Bicoloured deceiver</name>
    <name type="synonym">Laccaria laccata var. bicolor</name>
    <dbReference type="NCBI Taxonomy" id="486041"/>
    <lineage>
        <taxon>Eukaryota</taxon>
        <taxon>Fungi</taxon>
        <taxon>Dikarya</taxon>
        <taxon>Basidiomycota</taxon>
        <taxon>Agaricomycotina</taxon>
        <taxon>Agaricomycetes</taxon>
        <taxon>Agaricomycetidae</taxon>
        <taxon>Agaricales</taxon>
        <taxon>Agaricineae</taxon>
        <taxon>Hydnangiaceae</taxon>
        <taxon>Laccaria</taxon>
    </lineage>
</organism>
<dbReference type="Gene3D" id="1.20.1280.50">
    <property type="match status" value="1"/>
</dbReference>
<dbReference type="PANTHER" id="PTHR38926">
    <property type="entry name" value="F-BOX DOMAIN CONTAINING PROTEIN, EXPRESSED"/>
    <property type="match status" value="1"/>
</dbReference>
<evidence type="ECO:0000313" key="3">
    <source>
        <dbReference type="Proteomes" id="UP000001194"/>
    </source>
</evidence>
<dbReference type="InterPro" id="IPR001810">
    <property type="entry name" value="F-box_dom"/>
</dbReference>
<feature type="domain" description="F-box" evidence="1">
    <location>
        <begin position="8"/>
        <end position="63"/>
    </location>
</feature>
<dbReference type="RefSeq" id="XP_001884513.1">
    <property type="nucleotide sequence ID" value="XM_001884478.1"/>
</dbReference>
<dbReference type="OrthoDB" id="3246221at2759"/>
<sequence>MSTIGSPISRLPQEILLEIFHVGSCLTGSPFDAMDFSILVSLVCYQWRTLALSSSRLWSTILLEFGQDDSWPAEILHESAKSRFRHVPQFLERSRQAPLRVFLSIRAFEDESGQYQHENVDLCTKGFNFLLEAVGILLAPHGARFREFHLLSGSIAPIIEILAHLPPSAMTLLETLEIHCSVPHQSYIGDFEPQGIDHTLSTFLNPSGSGGREAVAYFANAYPRLKDVTLCGIPLPWSSFAPRNLTSLTLNFLPIDVRPRAEDLRALLLGNAHSLETLSIQGSAPCEEGKPFTLPKLVTLSLGYAYPEEVSYLIPNIRVPNLKNLIVKDLRRCLSTSEEEVVASADPYSTILLFAALCRHFPLRTLEELTLCYVLFAPPSPTFALRRPPPDLATTSWPHSFFSHLISLKSLKVHDPDEGILKSLNSLYYKPQVSKEMQRVYVTFPRLQSLQLHCRASDRDLVRRFLNDRIMYIQLARRYNVPRLKDITVSAAAKWAHQLDIPGLALIADQVTGIENHWPRGNATAPTFVQPPTPTLDTQALSAISHVRDYSTIQTREYYMRFLTSHRATLSVIRRIPNELLDRIFTMVAESNCGQPWTLGLVCRRWWIVASSSIPQVRPSGEYATISWKKSGSSSMVNPYMYRSLKPISISIHNVDPTLGAKAYEAEASDSNLCLASDRWVSLSLDLGNTNFTTLSQTIRNNLPLLRSLNIKLTSKPEGWLGGFLNAFENAPQLRELEVEAHSSHFLVLPWHQITRYVERCQMPVALTRLIRDDSILEDLTYIVSSTTIHFPPATLKHLEHLDIRAPGASLYYTLTVPALKRVRLQLDTGDAIEKIIHLIQQSSCNLTKISIHARSMEESSLFTLLQLTPQLLELECNDLPISDLLNLTFFPNILPIAPLLKKLVLHCSSRAFYQELMAMIESRAKFGERYTRKLPPNSVERLDVQMVFPSSEECVEAHSLLEGWEQPSTAKFLKVKNMAAQLQSTLDVWRRPQLRNGIIQSVLDVKKTCIEAERLILDVMFLNTSRVHKAVYEIIQMGPNNIPYEEKYRFYKRAEALIHEWTPLLLADIDSRCWIQQGKYSLLYVGEKQADPPYRDILFGKPQDVEESELFWYRCSPDDG</sequence>
<protein>
    <submittedName>
        <fullName evidence="2">Predicted protein</fullName>
    </submittedName>
</protein>
<proteinExistence type="predicted"/>
<dbReference type="InterPro" id="IPR032675">
    <property type="entry name" value="LRR_dom_sf"/>
</dbReference>
<name>B0DKR0_LACBS</name>
<accession>B0DKR0</accession>
<dbReference type="Proteomes" id="UP000001194">
    <property type="component" value="Unassembled WGS sequence"/>
</dbReference>
<evidence type="ECO:0000259" key="1">
    <source>
        <dbReference type="Pfam" id="PF12937"/>
    </source>
</evidence>
<reference evidence="2 3" key="1">
    <citation type="journal article" date="2008" name="Nature">
        <title>The genome of Laccaria bicolor provides insights into mycorrhizal symbiosis.</title>
        <authorList>
            <person name="Martin F."/>
            <person name="Aerts A."/>
            <person name="Ahren D."/>
            <person name="Brun A."/>
            <person name="Danchin E.G.J."/>
            <person name="Duchaussoy F."/>
            <person name="Gibon J."/>
            <person name="Kohler A."/>
            <person name="Lindquist E."/>
            <person name="Pereda V."/>
            <person name="Salamov A."/>
            <person name="Shapiro H.J."/>
            <person name="Wuyts J."/>
            <person name="Blaudez D."/>
            <person name="Buee M."/>
            <person name="Brokstein P."/>
            <person name="Canbaeck B."/>
            <person name="Cohen D."/>
            <person name="Courty P.E."/>
            <person name="Coutinho P.M."/>
            <person name="Delaruelle C."/>
            <person name="Detter J.C."/>
            <person name="Deveau A."/>
            <person name="DiFazio S."/>
            <person name="Duplessis S."/>
            <person name="Fraissinet-Tachet L."/>
            <person name="Lucic E."/>
            <person name="Frey-Klett P."/>
            <person name="Fourrey C."/>
            <person name="Feussner I."/>
            <person name="Gay G."/>
            <person name="Grimwood J."/>
            <person name="Hoegger P.J."/>
            <person name="Jain P."/>
            <person name="Kilaru S."/>
            <person name="Labbe J."/>
            <person name="Lin Y.C."/>
            <person name="Legue V."/>
            <person name="Le Tacon F."/>
            <person name="Marmeisse R."/>
            <person name="Melayah D."/>
            <person name="Montanini B."/>
            <person name="Muratet M."/>
            <person name="Nehls U."/>
            <person name="Niculita-Hirzel H."/>
            <person name="Oudot-Le Secq M.P."/>
            <person name="Peter M."/>
            <person name="Quesneville H."/>
            <person name="Rajashekar B."/>
            <person name="Reich M."/>
            <person name="Rouhier N."/>
            <person name="Schmutz J."/>
            <person name="Yin T."/>
            <person name="Chalot M."/>
            <person name="Henrissat B."/>
            <person name="Kuees U."/>
            <person name="Lucas S."/>
            <person name="Van de Peer Y."/>
            <person name="Podila G.K."/>
            <person name="Polle A."/>
            <person name="Pukkila P.J."/>
            <person name="Richardson P.M."/>
            <person name="Rouze P."/>
            <person name="Sanders I.R."/>
            <person name="Stajich J.E."/>
            <person name="Tunlid A."/>
            <person name="Tuskan G."/>
            <person name="Grigoriev I.V."/>
        </authorList>
    </citation>
    <scope>NUCLEOTIDE SEQUENCE [LARGE SCALE GENOMIC DNA]</scope>
    <source>
        <strain evidence="3">S238N-H82 / ATCC MYA-4686</strain>
    </source>
</reference>